<dbReference type="FunFam" id="3.40.50.720:FF:000191">
    <property type="entry name" value="Methylglyoxal reductase (NADPH-dependent)"/>
    <property type="match status" value="1"/>
</dbReference>
<keyword evidence="5" id="KW-1185">Reference proteome</keyword>
<keyword evidence="1" id="KW-0560">Oxidoreductase</keyword>
<comment type="caution">
    <text evidence="4">The sequence shown here is derived from an EMBL/GenBank/DDBJ whole genome shotgun (WGS) entry which is preliminary data.</text>
</comment>
<comment type="similarity">
    <text evidence="2">Belongs to the NAD(P)-dependent epimerase/dehydratase family. Dihydroflavonol-4-reductase subfamily.</text>
</comment>
<accession>A0A8J5UNW2</accession>
<reference evidence="4 5" key="1">
    <citation type="journal article" date="2021" name="DNA Res.">
        <title>Genome analysis of Candida subhashii reveals its hybrid nature and dual mitochondrial genome conformations.</title>
        <authorList>
            <person name="Mixao V."/>
            <person name="Hegedusova E."/>
            <person name="Saus E."/>
            <person name="Pryszcz L.P."/>
            <person name="Cillingova A."/>
            <person name="Nosek J."/>
            <person name="Gabaldon T."/>
        </authorList>
    </citation>
    <scope>NUCLEOTIDE SEQUENCE [LARGE SCALE GENOMIC DNA]</scope>
    <source>
        <strain evidence="4 5">CBS 10753</strain>
    </source>
</reference>
<evidence type="ECO:0000256" key="1">
    <source>
        <dbReference type="ARBA" id="ARBA00023002"/>
    </source>
</evidence>
<evidence type="ECO:0000256" key="2">
    <source>
        <dbReference type="ARBA" id="ARBA00023445"/>
    </source>
</evidence>
<dbReference type="Proteomes" id="UP000694255">
    <property type="component" value="Unassembled WGS sequence"/>
</dbReference>
<dbReference type="PANTHER" id="PTHR10366">
    <property type="entry name" value="NAD DEPENDENT EPIMERASE/DEHYDRATASE"/>
    <property type="match status" value="1"/>
</dbReference>
<sequence>MSTVFVSGATGFIASHTVQQLLDQGYKVIGSVRSESKGQSLSQALKNNSNFSYVIIPDISTPGAFDAVLKQHPEITGFLHIASPFRMNISDPERDTLIPAIEGTKNVLKSIQTNAPQISRVVITSSDCAARENDDKNPNITLDESVWSKATYDSSKVHPVLAYLGSKPLAEKLAWDFVKRENPNYELVTVLPSYTFGPQIDDSLISPVLNQSSQVLEQIVYSNPDSELQHHVGSFIDVRDAARAHIVALTSKQAVGRRLILSSSRFTSQSIYDILADKYPNLNTFKGEKGTDVEEIKQLQQLNYSTTKEILGFEYVPLKKSVVDCVDQLQRVRA</sequence>
<dbReference type="InterPro" id="IPR050425">
    <property type="entry name" value="NAD(P)_dehydrat-like"/>
</dbReference>
<dbReference type="AlphaFoldDB" id="A0A8J5UNW2"/>
<dbReference type="RefSeq" id="XP_049263894.1">
    <property type="nucleotide sequence ID" value="XM_049406600.1"/>
</dbReference>
<evidence type="ECO:0000259" key="3">
    <source>
        <dbReference type="Pfam" id="PF01370"/>
    </source>
</evidence>
<protein>
    <recommendedName>
        <fullName evidence="3">NAD-dependent epimerase/dehydratase domain-containing protein</fullName>
    </recommendedName>
</protein>
<dbReference type="InterPro" id="IPR001509">
    <property type="entry name" value="Epimerase_deHydtase"/>
</dbReference>
<proteinExistence type="inferred from homology"/>
<dbReference type="CDD" id="cd05227">
    <property type="entry name" value="AR_SDR_e"/>
    <property type="match status" value="1"/>
</dbReference>
<dbReference type="OrthoDB" id="2735536at2759"/>
<dbReference type="Pfam" id="PF01370">
    <property type="entry name" value="Epimerase"/>
    <property type="match status" value="1"/>
</dbReference>
<dbReference type="EMBL" id="JAGSYN010000124">
    <property type="protein sequence ID" value="KAG7663662.1"/>
    <property type="molecule type" value="Genomic_DNA"/>
</dbReference>
<dbReference type="PANTHER" id="PTHR10366:SF564">
    <property type="entry name" value="STEROL-4-ALPHA-CARBOXYLATE 3-DEHYDROGENASE, DECARBOXYLATING"/>
    <property type="match status" value="1"/>
</dbReference>
<feature type="domain" description="NAD-dependent epimerase/dehydratase" evidence="3">
    <location>
        <begin position="4"/>
        <end position="254"/>
    </location>
</feature>
<evidence type="ECO:0000313" key="5">
    <source>
        <dbReference type="Proteomes" id="UP000694255"/>
    </source>
</evidence>
<dbReference type="GO" id="GO:0016616">
    <property type="term" value="F:oxidoreductase activity, acting on the CH-OH group of donors, NAD or NADP as acceptor"/>
    <property type="evidence" value="ECO:0007669"/>
    <property type="project" value="TreeGrafter"/>
</dbReference>
<name>A0A8J5UNW2_9ASCO</name>
<organism evidence="4 5">
    <name type="scientific">[Candida] subhashii</name>
    <dbReference type="NCBI Taxonomy" id="561895"/>
    <lineage>
        <taxon>Eukaryota</taxon>
        <taxon>Fungi</taxon>
        <taxon>Dikarya</taxon>
        <taxon>Ascomycota</taxon>
        <taxon>Saccharomycotina</taxon>
        <taxon>Pichiomycetes</taxon>
        <taxon>Debaryomycetaceae</taxon>
        <taxon>Spathaspora</taxon>
    </lineage>
</organism>
<dbReference type="GeneID" id="73469612"/>
<gene>
    <name evidence="4" type="ORF">J8A68_002811</name>
</gene>
<evidence type="ECO:0000313" key="4">
    <source>
        <dbReference type="EMBL" id="KAG7663662.1"/>
    </source>
</evidence>